<feature type="compositionally biased region" description="Low complexity" evidence="1">
    <location>
        <begin position="836"/>
        <end position="896"/>
    </location>
</feature>
<feature type="compositionally biased region" description="Polar residues" evidence="1">
    <location>
        <begin position="1593"/>
        <end position="1605"/>
    </location>
</feature>
<dbReference type="EMBL" id="CM003147">
    <property type="protein sequence ID" value="KIS68682.1"/>
    <property type="molecule type" value="Genomic_DNA"/>
</dbReference>
<evidence type="ECO:0000313" key="4">
    <source>
        <dbReference type="Proteomes" id="UP000000561"/>
    </source>
</evidence>
<feature type="region of interest" description="Disordered" evidence="1">
    <location>
        <begin position="1104"/>
        <end position="1180"/>
    </location>
</feature>
<feature type="compositionally biased region" description="Low complexity" evidence="1">
    <location>
        <begin position="207"/>
        <end position="232"/>
    </location>
</feature>
<keyword evidence="4" id="KW-1185">Reference proteome</keyword>
<dbReference type="SUPFAM" id="SSF50729">
    <property type="entry name" value="PH domain-like"/>
    <property type="match status" value="1"/>
</dbReference>
<feature type="region of interest" description="Disordered" evidence="1">
    <location>
        <begin position="1351"/>
        <end position="1680"/>
    </location>
</feature>
<feature type="compositionally biased region" description="Acidic residues" evidence="1">
    <location>
        <begin position="1388"/>
        <end position="1402"/>
    </location>
</feature>
<dbReference type="eggNOG" id="ENOG502QUAB">
    <property type="taxonomic scope" value="Eukaryota"/>
</dbReference>
<gene>
    <name evidence="3" type="ORF">UMAG_03254</name>
</gene>
<dbReference type="InterPro" id="IPR001849">
    <property type="entry name" value="PH_domain"/>
</dbReference>
<protein>
    <recommendedName>
        <fullName evidence="2">PH domain-containing protein</fullName>
    </recommendedName>
</protein>
<dbReference type="Pfam" id="PF15410">
    <property type="entry name" value="PH_9"/>
    <property type="match status" value="1"/>
</dbReference>
<feature type="domain" description="PH" evidence="2">
    <location>
        <begin position="1818"/>
        <end position="1992"/>
    </location>
</feature>
<dbReference type="OMA" id="GVHIEGY"/>
<accession>A0A0D1C4V4</accession>
<sequence length="2102" mass="219789">MVSSKAEFVSRDDTAAAQALLSRTASGGAMDAASMMGSPLGSATRPAAQPRSSNRSRTSSFLSNALLRQRRKSVSNTQIDDWGRQVGGSEGLGSIYDSSMGARERSQVLRSVTQLAKQSTDDLTGAAAEAFSGEAMPSLSQIPLSFANLHHSSIETPPSYEEDKQLKMRRRSEGSIISNINHAGSPLSPSRPSLHGDQLSLYSSMGAKPSSATSASASSTSCNSSSVSASPAPHQPLPSQSSGFQPRRSSDQFSTAARHVFRSSRSFLGLHFGISEDQREPAETTIDGPYDGDMCASAVGDQSNNDNHLHCQHNSALTGGDVGQDGKSDVTSFPAENRSTKTVVTADRGDSSDTQAKGIASNADFASEKAQAEEEQLATLSNAVAHDATIAAVQGRKAAVESVRANIGQRGDAQRKSQSGSLSEIRMVGAIGKANPTQPSACLSDCRACLAGDLAAPSFHGFPPSNDQQPQHSTLLTLCHDVFSAASAPMAAATAAAASAIQPAAAAAVAAPAPAPAQGAEVPASVSRPITISSAAASASPLWSQSGTAFAPCNAVHTGQAPSAEPVPVSEESLTRPRYNSLPQTYHSQPHSELPSPFSCQQEAVRQKQPSKSQSPTVLSPLLPAVTKNGNGSVPSFSTPDSSSVVATTAVRSCLAASHYFDAGATPVGIAPTLSSTSSFSINDALRLSSSSLSPSPLSDHTSTVPTAATSPCHSSSKLTSLVHSSDLPASGLGTDAATSPDSKTPFGSQYALTLATGPLSDQRTAKQVHPWSISGAAEPVCGTLTPAFIVADHTSTPLFTPPSSPGDCPTSSSASLIHESAPRSGVLAPAAAQQTATSLPSPPASSACGSTSASNSRRGSRSDSAASRLNPLSPRSSLTASSPPTAQQAAPDTATGSTPTNTRVSFDLRRLPLFGASSTIAKMSSHVPRASFAGLGTGQSPHTVQTNSSRHASSPSANSSSKFFSRISLPRSSRRGSAADSSPLSSPDSKPRSRFASFGRISRGGSQPNQLNDGHGLRTSMQPWASASTDVLGMAPGQGPARNSLALAREEATRPRKSLHLPRTNLIDLDASDASDATASSSTAAHALDNRALAPIAAVPIKAEKSVSPSQHSARRPSLNFLRRASATSTNSNTDMANGERRSSFARNLMNRSWSRGSKTEQQQDSGKTDATNRSEAEPPVFRNGIFDLQVPASTGGLAHPGLASTVNWHATSPAHAPNQVDIAPNDVDPMAIAIPPYPASITVNGTASNPKSVSNLASEVVGERRLSQGIDQEQEAAETSDTLADTPVPSSASPSQATAATSQNAAATRQRPTRSSHALSHLPRLDSMRAIPSASTFAANDDASFASASRARSESIATGETSEEEQEVSEEEDETDITGNTSDYHDLEEGESDDETDEDNSPVASRLMSASAMVTTGSSSGLNRNRPTESLVLPPAPTFISNDSSSEAGGSTSTEVPVSQGESSQSVGRDAWTSFSSSGFTPFETPTPSFGGANSLFAGPTPRARQEVSESSYFTARPGTSNSNRASTAGTMSGDAPPPSPSIISRSRAPSSASMRTLRTPGAPSMGSGPVPNRSMPVPVGALPPLALRRQISTASGASNAVANRSHSPAGAPGSSRPSTSGTLTPLQAPGGERITSREPSMDRPASERPASRQDLGQDSKVTPGVKLSGKPLMGLDGFSTTTARPNFYQQKSKSLVDLLGPTSRRLEIDTSLPTRPIINEPAGLEALRTPTTPRAPLEAPAYSKKDGLAPIETGLTTPSSIASPGGMSLGRRRSMFEMRAEPPEYSIIHHRPEGPQIILPREEEGREKLPTYCCGVHIEGYLPRKMEFSAPGVQAKDRSWRRQYFVLHGTSLRVYKNDLSVERHALNGSWGEMKGVHVHLEPMNEDGSHGSGSGGIGLGAAAREAISHTPLGAHRHEGSKQKETSTQFDAKNGLIRNYTLQSAESGLAADYLKRRHVVRVRAEGEQFLLQTRSDRHVVDWIEALQAATNVSMDLEKRAMPKFITLPRRRRRRRRQVDGTANNAEEQEARDLAEAQRRSIAEAGGRAAEGTRDGVDSTTRASMSQRPSMSMEDEMNPSAAFERMLREDQEQGGRQSAAVM</sequence>
<feature type="compositionally biased region" description="Polar residues" evidence="1">
    <location>
        <begin position="581"/>
        <end position="591"/>
    </location>
</feature>
<feature type="compositionally biased region" description="Low complexity" evidence="1">
    <location>
        <begin position="948"/>
        <end position="969"/>
    </location>
</feature>
<dbReference type="InterPro" id="IPR041681">
    <property type="entry name" value="PH_9"/>
</dbReference>
<evidence type="ECO:0000259" key="2">
    <source>
        <dbReference type="PROSITE" id="PS50003"/>
    </source>
</evidence>
<name>A0A0D1C4V4_MYCMD</name>
<feature type="compositionally biased region" description="Polar residues" evidence="1">
    <location>
        <begin position="1458"/>
        <end position="1490"/>
    </location>
</feature>
<feature type="compositionally biased region" description="Acidic residues" evidence="1">
    <location>
        <begin position="1363"/>
        <end position="1378"/>
    </location>
</feature>
<feature type="region of interest" description="Disordered" evidence="1">
    <location>
        <begin position="933"/>
        <end position="1022"/>
    </location>
</feature>
<feature type="compositionally biased region" description="Low complexity" evidence="1">
    <location>
        <begin position="1351"/>
        <end position="1362"/>
    </location>
</feature>
<feature type="compositionally biased region" description="Polar residues" evidence="1">
    <location>
        <begin position="1414"/>
        <end position="1427"/>
    </location>
</feature>
<reference evidence="3 4" key="1">
    <citation type="journal article" date="2006" name="Nature">
        <title>Insights from the genome of the biotrophic fungal plant pathogen Ustilago maydis.</title>
        <authorList>
            <person name="Kamper J."/>
            <person name="Kahmann R."/>
            <person name="Bolker M."/>
            <person name="Ma L.J."/>
            <person name="Brefort T."/>
            <person name="Saville B.J."/>
            <person name="Banuett F."/>
            <person name="Kronstad J.W."/>
            <person name="Gold S.E."/>
            <person name="Muller O."/>
            <person name="Perlin M.H."/>
            <person name="Wosten H.A."/>
            <person name="de Vries R."/>
            <person name="Ruiz-Herrera J."/>
            <person name="Reynaga-Pena C.G."/>
            <person name="Snetselaar K."/>
            <person name="McCann M."/>
            <person name="Perez-Martin J."/>
            <person name="Feldbrugge M."/>
            <person name="Basse C.W."/>
            <person name="Steinberg G."/>
            <person name="Ibeas J.I."/>
            <person name="Holloman W."/>
            <person name="Guzman P."/>
            <person name="Farman M."/>
            <person name="Stajich J.E."/>
            <person name="Sentandreu R."/>
            <person name="Gonzalez-Prieto J.M."/>
            <person name="Kennell J.C."/>
            <person name="Molina L."/>
            <person name="Schirawski J."/>
            <person name="Mendoza-Mendoza A."/>
            <person name="Greilinger D."/>
            <person name="Munch K."/>
            <person name="Rossel N."/>
            <person name="Scherer M."/>
            <person name="Vranes M."/>
            <person name="Ladendorf O."/>
            <person name="Vincon V."/>
            <person name="Fuchs U."/>
            <person name="Sandrock B."/>
            <person name="Meng S."/>
            <person name="Ho E.C."/>
            <person name="Cahill M.J."/>
            <person name="Boyce K.J."/>
            <person name="Klose J."/>
            <person name="Klosterman S.J."/>
            <person name="Deelstra H.J."/>
            <person name="Ortiz-Castellanos L."/>
            <person name="Li W."/>
            <person name="Sanchez-Alonso P."/>
            <person name="Schreier P.H."/>
            <person name="Hauser-Hahn I."/>
            <person name="Vaupel M."/>
            <person name="Koopmann E."/>
            <person name="Friedrich G."/>
            <person name="Voss H."/>
            <person name="Schluter T."/>
            <person name="Margolis J."/>
            <person name="Platt D."/>
            <person name="Swimmer C."/>
            <person name="Gnirke A."/>
            <person name="Chen F."/>
            <person name="Vysotskaia V."/>
            <person name="Mannhaupt G."/>
            <person name="Guldener U."/>
            <person name="Munsterkotter M."/>
            <person name="Haase D."/>
            <person name="Oesterheld M."/>
            <person name="Mewes H.W."/>
            <person name="Mauceli E.W."/>
            <person name="DeCaprio D."/>
            <person name="Wade C.M."/>
            <person name="Butler J."/>
            <person name="Young S."/>
            <person name="Jaffe D.B."/>
            <person name="Calvo S."/>
            <person name="Nusbaum C."/>
            <person name="Galagan J."/>
            <person name="Birren B.W."/>
        </authorList>
    </citation>
    <scope>NUCLEOTIDE SEQUENCE [LARGE SCALE GENOMIC DNA]</scope>
    <source>
        <strain evidence="4">DSM 14603 / FGSC 9021 / UM521</strain>
    </source>
</reference>
<feature type="compositionally biased region" description="Low complexity" evidence="1">
    <location>
        <begin position="1579"/>
        <end position="1590"/>
    </location>
</feature>
<feature type="compositionally biased region" description="Basic and acidic residues" evidence="1">
    <location>
        <begin position="1168"/>
        <end position="1178"/>
    </location>
</feature>
<feature type="region of interest" description="Disordered" evidence="1">
    <location>
        <begin position="2008"/>
        <end position="2102"/>
    </location>
</feature>
<dbReference type="GeneID" id="23563762"/>
<feature type="compositionally biased region" description="Low complexity" evidence="1">
    <location>
        <begin position="51"/>
        <end position="63"/>
    </location>
</feature>
<dbReference type="InterPro" id="IPR011993">
    <property type="entry name" value="PH-like_dom_sf"/>
</dbReference>
<feature type="region of interest" description="Disordered" evidence="1">
    <location>
        <begin position="25"/>
        <end position="64"/>
    </location>
</feature>
<feature type="compositionally biased region" description="Polar residues" evidence="1">
    <location>
        <begin position="2058"/>
        <end position="2070"/>
    </location>
</feature>
<feature type="compositionally biased region" description="Polar residues" evidence="1">
    <location>
        <begin position="179"/>
        <end position="191"/>
    </location>
</feature>
<dbReference type="Proteomes" id="UP000000561">
    <property type="component" value="Chromosome 8"/>
</dbReference>
<feature type="region of interest" description="Disordered" evidence="1">
    <location>
        <begin position="1269"/>
        <end position="1328"/>
    </location>
</feature>
<proteinExistence type="predicted"/>
<dbReference type="PANTHER" id="PTHR37283">
    <property type="entry name" value="PH DOMAIN-CONTAINING PROTEIN YHR131C"/>
    <property type="match status" value="1"/>
</dbReference>
<feature type="compositionally biased region" description="Polar residues" evidence="1">
    <location>
        <begin position="1127"/>
        <end position="1137"/>
    </location>
</feature>
<dbReference type="Gene3D" id="2.30.29.30">
    <property type="entry name" value="Pleckstrin-homology domain (PH domain)/Phosphotyrosine-binding domain (PTB)"/>
    <property type="match status" value="1"/>
</dbReference>
<organism evidence="3 4">
    <name type="scientific">Mycosarcoma maydis</name>
    <name type="common">Corn smut fungus</name>
    <name type="synonym">Ustilago maydis</name>
    <dbReference type="NCBI Taxonomy" id="5270"/>
    <lineage>
        <taxon>Eukaryota</taxon>
        <taxon>Fungi</taxon>
        <taxon>Dikarya</taxon>
        <taxon>Basidiomycota</taxon>
        <taxon>Ustilaginomycotina</taxon>
        <taxon>Ustilaginomycetes</taxon>
        <taxon>Ustilaginales</taxon>
        <taxon>Ustilaginaceae</taxon>
        <taxon>Mycosarcoma</taxon>
    </lineage>
</organism>
<feature type="region of interest" description="Disordered" evidence="1">
    <location>
        <begin position="557"/>
        <end position="626"/>
    </location>
</feature>
<feature type="compositionally biased region" description="Basic and acidic residues" evidence="1">
    <location>
        <begin position="2029"/>
        <end position="2042"/>
    </location>
</feature>
<feature type="compositionally biased region" description="Polar residues" evidence="1">
    <location>
        <begin position="598"/>
        <end position="618"/>
    </location>
</feature>
<feature type="compositionally biased region" description="Low complexity" evidence="1">
    <location>
        <begin position="1291"/>
        <end position="1310"/>
    </location>
</feature>
<feature type="compositionally biased region" description="Low complexity" evidence="1">
    <location>
        <begin position="976"/>
        <end position="989"/>
    </location>
</feature>
<feature type="region of interest" description="Disordered" evidence="1">
    <location>
        <begin position="179"/>
        <end position="256"/>
    </location>
</feature>
<evidence type="ECO:0000256" key="1">
    <source>
        <dbReference type="SAM" id="MobiDB-lite"/>
    </source>
</evidence>
<dbReference type="PANTHER" id="PTHR37283:SF1">
    <property type="entry name" value="PH DOMAIN-CONTAINING PROTEIN YHR131C"/>
    <property type="match status" value="1"/>
</dbReference>
<dbReference type="OrthoDB" id="5865767at2759"/>
<dbReference type="InParanoid" id="A0A0D1C4V4"/>
<dbReference type="STRING" id="237631.A0A0D1C4V4"/>
<feature type="region of interest" description="Disordered" evidence="1">
    <location>
        <begin position="691"/>
        <end position="716"/>
    </location>
</feature>
<feature type="compositionally biased region" description="Low complexity" evidence="1">
    <location>
        <begin position="1544"/>
        <end position="1556"/>
    </location>
</feature>
<feature type="compositionally biased region" description="Basic and acidic residues" evidence="1">
    <location>
        <begin position="1637"/>
        <end position="1660"/>
    </location>
</feature>
<dbReference type="RefSeq" id="XP_011389674.1">
    <property type="nucleotide sequence ID" value="XM_011391372.1"/>
</dbReference>
<dbReference type="SMART" id="SM00233">
    <property type="entry name" value="PH"/>
    <property type="match status" value="1"/>
</dbReference>
<evidence type="ECO:0000313" key="3">
    <source>
        <dbReference type="EMBL" id="KIS68682.1"/>
    </source>
</evidence>
<dbReference type="KEGG" id="uma:UMAG_03254"/>
<dbReference type="PROSITE" id="PS50003">
    <property type="entry name" value="PH_DOMAIN"/>
    <property type="match status" value="1"/>
</dbReference>
<feature type="compositionally biased region" description="Low complexity" evidence="1">
    <location>
        <begin position="1607"/>
        <end position="1629"/>
    </location>
</feature>
<feature type="compositionally biased region" description="Polar residues" evidence="1">
    <location>
        <begin position="1151"/>
        <end position="1167"/>
    </location>
</feature>
<feature type="compositionally biased region" description="Low complexity" evidence="1">
    <location>
        <begin position="1446"/>
        <end position="1457"/>
    </location>
</feature>
<feature type="compositionally biased region" description="Low complexity" evidence="1">
    <location>
        <begin position="25"/>
        <end position="38"/>
    </location>
</feature>
<feature type="compositionally biased region" description="Polar residues" evidence="1">
    <location>
        <begin position="700"/>
        <end position="713"/>
    </location>
</feature>
<dbReference type="VEuPathDB" id="FungiDB:UMAG_03254"/>
<feature type="region of interest" description="Disordered" evidence="1">
    <location>
        <begin position="824"/>
        <end position="905"/>
    </location>
</feature>
<feature type="compositionally biased region" description="Polar residues" evidence="1">
    <location>
        <begin position="1511"/>
        <end position="1533"/>
    </location>
</feature>